<dbReference type="EMBL" id="JBHSHL010000022">
    <property type="protein sequence ID" value="MFC4804761.1"/>
    <property type="molecule type" value="Genomic_DNA"/>
</dbReference>
<proteinExistence type="predicted"/>
<keyword evidence="1" id="KW-0732">Signal</keyword>
<gene>
    <name evidence="2" type="ORF">ACFO4R_06650</name>
</gene>
<reference evidence="3" key="1">
    <citation type="journal article" date="2019" name="Int. J. Syst. Evol. Microbiol.">
        <title>The Global Catalogue of Microorganisms (GCM) 10K type strain sequencing project: providing services to taxonomists for standard genome sequencing and annotation.</title>
        <authorList>
            <consortium name="The Broad Institute Genomics Platform"/>
            <consortium name="The Broad Institute Genome Sequencing Center for Infectious Disease"/>
            <person name="Wu L."/>
            <person name="Ma J."/>
        </authorList>
    </citation>
    <scope>NUCLEOTIDE SEQUENCE [LARGE SCALE GENOMIC DNA]</scope>
    <source>
        <strain evidence="3">CCUG 46385</strain>
    </source>
</reference>
<keyword evidence="3" id="KW-1185">Reference proteome</keyword>
<name>A0ABV9QMY0_9FIRM</name>
<evidence type="ECO:0000313" key="3">
    <source>
        <dbReference type="Proteomes" id="UP001595916"/>
    </source>
</evidence>
<feature type="signal peptide" evidence="1">
    <location>
        <begin position="1"/>
        <end position="23"/>
    </location>
</feature>
<dbReference type="RefSeq" id="WP_379788277.1">
    <property type="nucleotide sequence ID" value="NZ_JBHSHL010000022.1"/>
</dbReference>
<dbReference type="Proteomes" id="UP001595916">
    <property type="component" value="Unassembled WGS sequence"/>
</dbReference>
<comment type="caution">
    <text evidence="2">The sequence shown here is derived from an EMBL/GenBank/DDBJ whole genome shotgun (WGS) entry which is preliminary data.</text>
</comment>
<feature type="chain" id="PRO_5045731469" evidence="1">
    <location>
        <begin position="24"/>
        <end position="126"/>
    </location>
</feature>
<evidence type="ECO:0000256" key="1">
    <source>
        <dbReference type="SAM" id="SignalP"/>
    </source>
</evidence>
<sequence>MISIKNYLSFLLTLTLFFNPVTTYSFDNQNNSFGEEKIKIDNIEEYSGSGITPFREQVPDNEWQLASDNGITVSPILKNSRNRFYAIPTVLISISSRLQTGILSFNIPGKIRETPHKGKLPIFLIL</sequence>
<organism evidence="2 3">
    <name type="scientific">Filifactor villosus</name>
    <dbReference type="NCBI Taxonomy" id="29374"/>
    <lineage>
        <taxon>Bacteria</taxon>
        <taxon>Bacillati</taxon>
        <taxon>Bacillota</taxon>
        <taxon>Clostridia</taxon>
        <taxon>Peptostreptococcales</taxon>
        <taxon>Filifactoraceae</taxon>
        <taxon>Filifactor</taxon>
    </lineage>
</organism>
<protein>
    <submittedName>
        <fullName evidence="2">Uncharacterized protein</fullName>
    </submittedName>
</protein>
<evidence type="ECO:0000313" key="2">
    <source>
        <dbReference type="EMBL" id="MFC4804761.1"/>
    </source>
</evidence>
<accession>A0ABV9QMY0</accession>